<dbReference type="EMBL" id="JAGXEW010000133">
    <property type="protein sequence ID" value="KAK1146258.1"/>
    <property type="molecule type" value="Genomic_DNA"/>
</dbReference>
<comment type="function">
    <text evidence="1">May be involved in spermatogenesis.</text>
</comment>
<dbReference type="GO" id="GO:0005634">
    <property type="term" value="C:nucleus"/>
    <property type="evidence" value="ECO:0007669"/>
    <property type="project" value="TreeGrafter"/>
</dbReference>
<dbReference type="InterPro" id="IPR026073">
    <property type="entry name" value="GGNBP2"/>
</dbReference>
<dbReference type="Proteomes" id="UP001230051">
    <property type="component" value="Unassembled WGS sequence"/>
</dbReference>
<reference evidence="4" key="1">
    <citation type="submission" date="2022-02" db="EMBL/GenBank/DDBJ databases">
        <title>Atlantic sturgeon de novo genome assembly.</title>
        <authorList>
            <person name="Stock M."/>
            <person name="Klopp C."/>
            <person name="Guiguen Y."/>
            <person name="Cabau C."/>
            <person name="Parinello H."/>
            <person name="Santidrian Yebra-Pimentel E."/>
            <person name="Kuhl H."/>
            <person name="Dirks R.P."/>
            <person name="Guessner J."/>
            <person name="Wuertz S."/>
            <person name="Du K."/>
            <person name="Schartl M."/>
        </authorList>
    </citation>
    <scope>NUCLEOTIDE SEQUENCE</scope>
    <source>
        <strain evidence="4">STURGEONOMICS-FGT-2020</strain>
        <tissue evidence="4">Whole blood</tissue>
    </source>
</reference>
<evidence type="ECO:0000313" key="4">
    <source>
        <dbReference type="EMBL" id="KAK1146258.1"/>
    </source>
</evidence>
<evidence type="ECO:0000256" key="3">
    <source>
        <dbReference type="ARBA" id="ARBA00031743"/>
    </source>
</evidence>
<dbReference type="GO" id="GO:0005737">
    <property type="term" value="C:cytoplasm"/>
    <property type="evidence" value="ECO:0007669"/>
    <property type="project" value="TreeGrafter"/>
</dbReference>
<comment type="caution">
    <text evidence="4">The sequence shown here is derived from an EMBL/GenBank/DDBJ whole genome shotgun (WGS) entry which is preliminary data.</text>
</comment>
<dbReference type="AlphaFoldDB" id="A0AAD8CFS6"/>
<evidence type="ECO:0000313" key="5">
    <source>
        <dbReference type="Proteomes" id="UP001230051"/>
    </source>
</evidence>
<gene>
    <name evidence="4" type="primary">GGNBP2</name>
    <name evidence="4" type="ORF">AOXY_G35934</name>
</gene>
<evidence type="ECO:0000256" key="2">
    <source>
        <dbReference type="ARBA" id="ARBA00019230"/>
    </source>
</evidence>
<proteinExistence type="predicted"/>
<evidence type="ECO:0000256" key="1">
    <source>
        <dbReference type="ARBA" id="ARBA00003056"/>
    </source>
</evidence>
<keyword evidence="5" id="KW-1185">Reference proteome</keyword>
<dbReference type="PANTHER" id="PTHR13601:SF2">
    <property type="entry name" value="GAMETOGENETIN-BINDING PROTEIN 2"/>
    <property type="match status" value="1"/>
</dbReference>
<sequence length="75" mass="8662">MSLMELLDESEGTSDEENCLTQDEIQSFVANNQSFYNNRDQYRLHLKERFTKYCHSNEQEKHACNGGWLATAGAN</sequence>
<name>A0AAD8CFS6_ACIOX</name>
<accession>A0AAD8CFS6</accession>
<organism evidence="4 5">
    <name type="scientific">Acipenser oxyrinchus oxyrinchus</name>
    <dbReference type="NCBI Taxonomy" id="40147"/>
    <lineage>
        <taxon>Eukaryota</taxon>
        <taxon>Metazoa</taxon>
        <taxon>Chordata</taxon>
        <taxon>Craniata</taxon>
        <taxon>Vertebrata</taxon>
        <taxon>Euteleostomi</taxon>
        <taxon>Actinopterygii</taxon>
        <taxon>Chondrostei</taxon>
        <taxon>Acipenseriformes</taxon>
        <taxon>Acipenseridae</taxon>
        <taxon>Acipenser</taxon>
    </lineage>
</organism>
<protein>
    <recommendedName>
        <fullName evidence="2">Gametogenetin-binding protein 2</fullName>
    </recommendedName>
    <alternativeName>
        <fullName evidence="3">Protein ZNF403</fullName>
    </alternativeName>
</protein>
<dbReference type="PANTHER" id="PTHR13601">
    <property type="entry name" value="GAMETOGENETIN-BINDING PROTEIN 2"/>
    <property type="match status" value="1"/>
</dbReference>